<dbReference type="VEuPathDB" id="MicrosporidiaDB:AAJ76_4000020758"/>
<evidence type="ECO:0000313" key="1">
    <source>
        <dbReference type="EMBL" id="KKO74890.1"/>
    </source>
</evidence>
<proteinExistence type="predicted"/>
<dbReference type="EMBL" id="JPQZ01000040">
    <property type="protein sequence ID" value="KKO74890.1"/>
    <property type="molecule type" value="Genomic_DNA"/>
</dbReference>
<dbReference type="AlphaFoldDB" id="A0A0F9WDM2"/>
<dbReference type="VEuPathDB" id="MicrosporidiaDB:NCER_100549"/>
<organism evidence="1 2">
    <name type="scientific">Vairimorpha ceranae</name>
    <dbReference type="NCBI Taxonomy" id="40302"/>
    <lineage>
        <taxon>Eukaryota</taxon>
        <taxon>Fungi</taxon>
        <taxon>Fungi incertae sedis</taxon>
        <taxon>Microsporidia</taxon>
        <taxon>Nosematidae</taxon>
        <taxon>Vairimorpha</taxon>
    </lineage>
</organism>
<keyword evidence="2" id="KW-1185">Reference proteome</keyword>
<sequence>MLLLINIIACSYNNYNYEKKLTTTKQVSNNSSYCVDQRFNELEQNSHNFTNVNKSSVFLGEPDCTFFNDLSKTCNQQKQCTTEPLNTSGAQSLNFNTAESHSDDTYLINQHKKLVQYNGLLSYLIAKWFKLDSKFNYKNYRLQMLRGNFSKSYDEYVLLTNKWEYCWKQIAFDYGTRFNTLVKTLKMAQNITDIITGYIRFLQLLSKNCMSLASTNFREDIYYKEKIITLLYNREKIKILHDRFNLKNIIDTISYLLNIKAVNSGQKTLVLDILRSIWLSISKAEEVYKEIIVFNCFQVKLNQK</sequence>
<dbReference type="GeneID" id="36320405"/>
<dbReference type="Proteomes" id="UP000034350">
    <property type="component" value="Unassembled WGS sequence"/>
</dbReference>
<dbReference type="RefSeq" id="XP_024330632.1">
    <property type="nucleotide sequence ID" value="XM_024475461.1"/>
</dbReference>
<protein>
    <submittedName>
        <fullName evidence="1">Uncharacterized protein</fullName>
    </submittedName>
</protein>
<accession>A0A0F9WDM2</accession>
<evidence type="ECO:0000313" key="2">
    <source>
        <dbReference type="Proteomes" id="UP000034350"/>
    </source>
</evidence>
<name>A0A0F9WDM2_9MICR</name>
<reference evidence="1 2" key="1">
    <citation type="journal article" date="2015" name="Environ. Microbiol.">
        <title>Genome analyses suggest the presence of polyploidy and recent human-driven expansions in eight global populations of the honeybee pathogen Nosema ceranae.</title>
        <authorList>
            <person name="Pelin A."/>
            <person name="Selman M."/>
            <person name="Aris-Brosou S."/>
            <person name="Farinelli L."/>
            <person name="Corradi N."/>
        </authorList>
    </citation>
    <scope>NUCLEOTIDE SEQUENCE [LARGE SCALE GENOMIC DNA]</scope>
    <source>
        <strain evidence="1 2">PA08 1199</strain>
    </source>
</reference>
<comment type="caution">
    <text evidence="1">The sequence shown here is derived from an EMBL/GenBank/DDBJ whole genome shotgun (WGS) entry which is preliminary data.</text>
</comment>
<gene>
    <name evidence="1" type="ORF">AAJ76_4000020758</name>
</gene>